<name>A0ABP8T0L3_9ACTN</name>
<gene>
    <name evidence="2" type="ORF">GCM10023176_53540</name>
</gene>
<protein>
    <recommendedName>
        <fullName evidence="4">Class F sortase</fullName>
    </recommendedName>
</protein>
<proteinExistence type="predicted"/>
<dbReference type="InterPro" id="IPR042001">
    <property type="entry name" value="Sortase_F"/>
</dbReference>
<feature type="compositionally biased region" description="Low complexity" evidence="1">
    <location>
        <begin position="46"/>
        <end position="61"/>
    </location>
</feature>
<dbReference type="EMBL" id="BAABGU010000039">
    <property type="protein sequence ID" value="GAA4578166.1"/>
    <property type="molecule type" value="Genomic_DNA"/>
</dbReference>
<evidence type="ECO:0000313" key="3">
    <source>
        <dbReference type="Proteomes" id="UP001500307"/>
    </source>
</evidence>
<keyword evidence="3" id="KW-1185">Reference proteome</keyword>
<evidence type="ECO:0000313" key="2">
    <source>
        <dbReference type="EMBL" id="GAA4578166.1"/>
    </source>
</evidence>
<sequence>MSLSNGSAAQVPIVPPLPLPVIKKRRLATGSDNGARPGRDRPAPDRAPVSRPCSGRPGSSRRTARFPTARVYGPTPGPELRLVTCGGEFDRRRGHYRDNVVVFAVAESPADVLPGAAAG</sequence>
<organism evidence="2 3">
    <name type="scientific">Micromonospora coerulea</name>
    <dbReference type="NCBI Taxonomy" id="47856"/>
    <lineage>
        <taxon>Bacteria</taxon>
        <taxon>Bacillati</taxon>
        <taxon>Actinomycetota</taxon>
        <taxon>Actinomycetes</taxon>
        <taxon>Micromonosporales</taxon>
        <taxon>Micromonosporaceae</taxon>
        <taxon>Micromonospora</taxon>
    </lineage>
</organism>
<comment type="caution">
    <text evidence="2">The sequence shown here is derived from an EMBL/GenBank/DDBJ whole genome shotgun (WGS) entry which is preliminary data.</text>
</comment>
<dbReference type="Proteomes" id="UP001500307">
    <property type="component" value="Unassembled WGS sequence"/>
</dbReference>
<feature type="region of interest" description="Disordered" evidence="1">
    <location>
        <begin position="24"/>
        <end position="78"/>
    </location>
</feature>
<dbReference type="CDD" id="cd05829">
    <property type="entry name" value="Sortase_F"/>
    <property type="match status" value="1"/>
</dbReference>
<reference evidence="3" key="1">
    <citation type="journal article" date="2019" name="Int. J. Syst. Evol. Microbiol.">
        <title>The Global Catalogue of Microorganisms (GCM) 10K type strain sequencing project: providing services to taxonomists for standard genome sequencing and annotation.</title>
        <authorList>
            <consortium name="The Broad Institute Genomics Platform"/>
            <consortium name="The Broad Institute Genome Sequencing Center for Infectious Disease"/>
            <person name="Wu L."/>
            <person name="Ma J."/>
        </authorList>
    </citation>
    <scope>NUCLEOTIDE SEQUENCE [LARGE SCALE GENOMIC DNA]</scope>
    <source>
        <strain evidence="3">JCM 3175</strain>
    </source>
</reference>
<accession>A0ABP8T0L3</accession>
<evidence type="ECO:0008006" key="4">
    <source>
        <dbReference type="Google" id="ProtNLM"/>
    </source>
</evidence>
<evidence type="ECO:0000256" key="1">
    <source>
        <dbReference type="SAM" id="MobiDB-lite"/>
    </source>
</evidence>